<evidence type="ECO:0000256" key="1">
    <source>
        <dbReference type="SAM" id="MobiDB-lite"/>
    </source>
</evidence>
<reference evidence="2" key="2">
    <citation type="submission" date="2020-11" db="EMBL/GenBank/DDBJ databases">
        <authorList>
            <person name="McCartney M.A."/>
            <person name="Auch B."/>
            <person name="Kono T."/>
            <person name="Mallez S."/>
            <person name="Becker A."/>
            <person name="Gohl D.M."/>
            <person name="Silverstein K.A.T."/>
            <person name="Koren S."/>
            <person name="Bechman K.B."/>
            <person name="Herman A."/>
            <person name="Abrahante J.E."/>
            <person name="Garbe J."/>
        </authorList>
    </citation>
    <scope>NUCLEOTIDE SEQUENCE</scope>
    <source>
        <strain evidence="2">Duluth1</strain>
        <tissue evidence="2">Whole animal</tissue>
    </source>
</reference>
<proteinExistence type="predicted"/>
<protein>
    <submittedName>
        <fullName evidence="2">Uncharacterized protein</fullName>
    </submittedName>
</protein>
<organism evidence="2 3">
    <name type="scientific">Dreissena polymorpha</name>
    <name type="common">Zebra mussel</name>
    <name type="synonym">Mytilus polymorpha</name>
    <dbReference type="NCBI Taxonomy" id="45954"/>
    <lineage>
        <taxon>Eukaryota</taxon>
        <taxon>Metazoa</taxon>
        <taxon>Spiralia</taxon>
        <taxon>Lophotrochozoa</taxon>
        <taxon>Mollusca</taxon>
        <taxon>Bivalvia</taxon>
        <taxon>Autobranchia</taxon>
        <taxon>Heteroconchia</taxon>
        <taxon>Euheterodonta</taxon>
        <taxon>Imparidentia</taxon>
        <taxon>Neoheterodontei</taxon>
        <taxon>Myida</taxon>
        <taxon>Dreissenoidea</taxon>
        <taxon>Dreissenidae</taxon>
        <taxon>Dreissena</taxon>
    </lineage>
</organism>
<accession>A0A9D4BNR8</accession>
<dbReference type="EMBL" id="JAIWYP010000015">
    <property type="protein sequence ID" value="KAH3702919.1"/>
    <property type="molecule type" value="Genomic_DNA"/>
</dbReference>
<evidence type="ECO:0000313" key="2">
    <source>
        <dbReference type="EMBL" id="KAH3702919.1"/>
    </source>
</evidence>
<feature type="region of interest" description="Disordered" evidence="1">
    <location>
        <begin position="84"/>
        <end position="121"/>
    </location>
</feature>
<dbReference type="AlphaFoldDB" id="A0A9D4BNR8"/>
<name>A0A9D4BNR8_DREPO</name>
<feature type="compositionally biased region" description="Low complexity" evidence="1">
    <location>
        <begin position="105"/>
        <end position="116"/>
    </location>
</feature>
<evidence type="ECO:0000313" key="3">
    <source>
        <dbReference type="Proteomes" id="UP000828390"/>
    </source>
</evidence>
<sequence length="304" mass="34084">MSKSENRDDDNHITLSKVESKPTAFYEFPVAPASNQTYDGGLQNASTSIKDAVKYYTKVDNGYANAESKHIDLYHAPYDPVVNHSHSGLDTGNTKSKEHEASAATDVTHQNTTTTHGNHDSDTHAYFVLEKDGFEKQRNTIRTISLDAHDNFVLEKQQPNIGNNNGVSTNEVHPYFLLEKEGAQPVHDIHKKQANPYFVLEIQNTGNATPISTANVLQLDNDDGDMYQEIDTNDTYAGIDDSREDNNDYDYTNKAFRDSKMEISDNVYNHLNSVGDEYDHVGKGQNNVKAMENNYDIMPSAVRK</sequence>
<feature type="compositionally biased region" description="Polar residues" evidence="1">
    <location>
        <begin position="84"/>
        <end position="94"/>
    </location>
</feature>
<reference evidence="2" key="1">
    <citation type="journal article" date="2019" name="bioRxiv">
        <title>The Genome of the Zebra Mussel, Dreissena polymorpha: A Resource for Invasive Species Research.</title>
        <authorList>
            <person name="McCartney M.A."/>
            <person name="Auch B."/>
            <person name="Kono T."/>
            <person name="Mallez S."/>
            <person name="Zhang Y."/>
            <person name="Obille A."/>
            <person name="Becker A."/>
            <person name="Abrahante J.E."/>
            <person name="Garbe J."/>
            <person name="Badalamenti J.P."/>
            <person name="Herman A."/>
            <person name="Mangelson H."/>
            <person name="Liachko I."/>
            <person name="Sullivan S."/>
            <person name="Sone E.D."/>
            <person name="Koren S."/>
            <person name="Silverstein K.A.T."/>
            <person name="Beckman K.B."/>
            <person name="Gohl D.M."/>
        </authorList>
    </citation>
    <scope>NUCLEOTIDE SEQUENCE</scope>
    <source>
        <strain evidence="2">Duluth1</strain>
        <tissue evidence="2">Whole animal</tissue>
    </source>
</reference>
<comment type="caution">
    <text evidence="2">The sequence shown here is derived from an EMBL/GenBank/DDBJ whole genome shotgun (WGS) entry which is preliminary data.</text>
</comment>
<gene>
    <name evidence="2" type="ORF">DPMN_077947</name>
</gene>
<dbReference type="Proteomes" id="UP000828390">
    <property type="component" value="Unassembled WGS sequence"/>
</dbReference>
<keyword evidence="3" id="KW-1185">Reference proteome</keyword>